<dbReference type="GO" id="GO:0005524">
    <property type="term" value="F:ATP binding"/>
    <property type="evidence" value="ECO:0007669"/>
    <property type="project" value="InterPro"/>
</dbReference>
<dbReference type="RefSeq" id="WP_332290935.1">
    <property type="nucleotide sequence ID" value="NZ_JAZIBG010000036.1"/>
</dbReference>
<feature type="chain" id="PRO_5043342536" evidence="1">
    <location>
        <begin position="19"/>
        <end position="225"/>
    </location>
</feature>
<feature type="signal peptide" evidence="1">
    <location>
        <begin position="1"/>
        <end position="18"/>
    </location>
</feature>
<evidence type="ECO:0000256" key="1">
    <source>
        <dbReference type="SAM" id="SignalP"/>
    </source>
</evidence>
<protein>
    <submittedName>
        <fullName evidence="3">C39 family peptidase</fullName>
    </submittedName>
</protein>
<keyword evidence="1" id="KW-0732">Signal</keyword>
<proteinExistence type="predicted"/>
<keyword evidence="4" id="KW-1185">Reference proteome</keyword>
<evidence type="ECO:0000313" key="4">
    <source>
        <dbReference type="Proteomes" id="UP001336250"/>
    </source>
</evidence>
<feature type="domain" description="Peptidase C39" evidence="2">
    <location>
        <begin position="49"/>
        <end position="179"/>
    </location>
</feature>
<dbReference type="EMBL" id="JAZIBG010000036">
    <property type="protein sequence ID" value="MEF7615636.1"/>
    <property type="molecule type" value="Genomic_DNA"/>
</dbReference>
<dbReference type="GO" id="GO:0008233">
    <property type="term" value="F:peptidase activity"/>
    <property type="evidence" value="ECO:0007669"/>
    <property type="project" value="InterPro"/>
</dbReference>
<dbReference type="InterPro" id="IPR005074">
    <property type="entry name" value="Peptidase_C39"/>
</dbReference>
<dbReference type="GO" id="GO:0006508">
    <property type="term" value="P:proteolysis"/>
    <property type="evidence" value="ECO:0007669"/>
    <property type="project" value="InterPro"/>
</dbReference>
<organism evidence="3 4">
    <name type="scientific">Aquincola agrisoli</name>
    <dbReference type="NCBI Taxonomy" id="3119538"/>
    <lineage>
        <taxon>Bacteria</taxon>
        <taxon>Pseudomonadati</taxon>
        <taxon>Pseudomonadota</taxon>
        <taxon>Betaproteobacteria</taxon>
        <taxon>Burkholderiales</taxon>
        <taxon>Sphaerotilaceae</taxon>
        <taxon>Aquincola</taxon>
    </lineage>
</organism>
<dbReference type="Proteomes" id="UP001336250">
    <property type="component" value="Unassembled WGS sequence"/>
</dbReference>
<dbReference type="Gene3D" id="3.90.70.10">
    <property type="entry name" value="Cysteine proteinases"/>
    <property type="match status" value="1"/>
</dbReference>
<evidence type="ECO:0000313" key="3">
    <source>
        <dbReference type="EMBL" id="MEF7615636.1"/>
    </source>
</evidence>
<dbReference type="CDD" id="cd02423">
    <property type="entry name" value="Peptidase_C39G"/>
    <property type="match status" value="1"/>
</dbReference>
<dbReference type="Pfam" id="PF03412">
    <property type="entry name" value="Peptidase_C39"/>
    <property type="match status" value="1"/>
</dbReference>
<sequence length="225" mass="24300">MRNAAALLIAAWALPAWAGSVDLPIQVGGAFSVPTTSLKEARNRSTVLQQYDFSCGSAALSTLLTHHYRFTASEQAVFEAMYRQGDQEKIRREGFSMLDMKRFLESHGFQADGFEASLDTLASANVPAIVLINENGYDHFVVIKGLQPGRVLIGDPAGGTRALPQAAFESMWKNGILFVIANRQDQAQFNQATDWAVAPRAPLGGGVNREGLAGVVMPKLGVSDF</sequence>
<reference evidence="3 4" key="1">
    <citation type="submission" date="2024-02" db="EMBL/GenBank/DDBJ databases">
        <title>Genome sequence of Aquincola sp. MAHUQ-54.</title>
        <authorList>
            <person name="Huq M.A."/>
        </authorList>
    </citation>
    <scope>NUCLEOTIDE SEQUENCE [LARGE SCALE GENOMIC DNA]</scope>
    <source>
        <strain evidence="3 4">MAHUQ-54</strain>
    </source>
</reference>
<evidence type="ECO:0000259" key="2">
    <source>
        <dbReference type="PROSITE" id="PS50990"/>
    </source>
</evidence>
<dbReference type="PROSITE" id="PS50990">
    <property type="entry name" value="PEPTIDASE_C39"/>
    <property type="match status" value="1"/>
</dbReference>
<accession>A0AAW9QE52</accession>
<comment type="caution">
    <text evidence="3">The sequence shown here is derived from an EMBL/GenBank/DDBJ whole genome shotgun (WGS) entry which is preliminary data.</text>
</comment>
<dbReference type="GO" id="GO:0016020">
    <property type="term" value="C:membrane"/>
    <property type="evidence" value="ECO:0007669"/>
    <property type="project" value="InterPro"/>
</dbReference>
<name>A0AAW9QE52_9BURK</name>
<gene>
    <name evidence="3" type="ORF">V4F39_17105</name>
</gene>
<dbReference type="AlphaFoldDB" id="A0AAW9QE52"/>